<dbReference type="HOGENOM" id="CLU_2177981_0_0_2"/>
<keyword evidence="2" id="KW-1185">Reference proteome</keyword>
<dbReference type="OrthoDB" id="57156at2157"/>
<dbReference type="RefSeq" id="WP_013335204.1">
    <property type="nucleotide sequence ID" value="NC_014537.1"/>
</dbReference>
<name>E1QS86_VULDI</name>
<protein>
    <recommendedName>
        <fullName evidence="3">DUF2175 domain-containing protein</fullName>
    </recommendedName>
</protein>
<gene>
    <name evidence="1" type="ordered locus">Vdis_0064</name>
</gene>
<dbReference type="AlphaFoldDB" id="E1QS86"/>
<dbReference type="eggNOG" id="arCOG00317">
    <property type="taxonomic scope" value="Archaea"/>
</dbReference>
<dbReference type="Pfam" id="PF09943">
    <property type="entry name" value="DUF2175"/>
    <property type="match status" value="1"/>
</dbReference>
<dbReference type="EMBL" id="CP002100">
    <property type="protein sequence ID" value="ADN49479.1"/>
    <property type="molecule type" value="Genomic_DNA"/>
</dbReference>
<dbReference type="Proteomes" id="UP000006681">
    <property type="component" value="Chromosome"/>
</dbReference>
<accession>E1QS86</accession>
<dbReference type="STRING" id="572478.Vdis_0064"/>
<dbReference type="InterPro" id="IPR018686">
    <property type="entry name" value="DUF2175"/>
</dbReference>
<dbReference type="KEGG" id="vdi:Vdis_0064"/>
<sequence>MSRKIWKCYRCGEEVVEGMKFTFTKQGPIHWECFRAEVRDRFNGSIPEDVNIMLELLDYLADGIVKIKELETRASSDELRQVLMARRKIIEGEMAKLMSELNKVLYGSA</sequence>
<organism evidence="1 2">
    <name type="scientific">Vulcanisaeta distributa (strain DSM 14429 / JCM 11212 / NBRC 100878 / IC-017)</name>
    <dbReference type="NCBI Taxonomy" id="572478"/>
    <lineage>
        <taxon>Archaea</taxon>
        <taxon>Thermoproteota</taxon>
        <taxon>Thermoprotei</taxon>
        <taxon>Thermoproteales</taxon>
        <taxon>Thermoproteaceae</taxon>
        <taxon>Vulcanisaeta</taxon>
    </lineage>
</organism>
<evidence type="ECO:0000313" key="1">
    <source>
        <dbReference type="EMBL" id="ADN49479.1"/>
    </source>
</evidence>
<dbReference type="GeneID" id="9750977"/>
<reference evidence="2" key="2">
    <citation type="journal article" date="2010" name="Stand. Genomic Sci.">
        <title>Complete genome sequence of Vulcanisaeta distributa type strain (IC-017T).</title>
        <authorList>
            <person name="Mavromatis K."/>
            <person name="Sikorski J."/>
            <person name="Pabst E."/>
            <person name="Teshima H."/>
            <person name="Lapidus A."/>
            <person name="Lucas S."/>
            <person name="Nolan M."/>
            <person name="Glavina Del Rio T."/>
            <person name="Cheng J."/>
            <person name="Bruce D."/>
            <person name="Goodwin L."/>
            <person name="Pitluck S."/>
            <person name="Liolios K."/>
            <person name="Ivanova N."/>
            <person name="Mikhailova N."/>
            <person name="Pati A."/>
            <person name="Chen A."/>
            <person name="Palaniappan K."/>
            <person name="Land M."/>
            <person name="Hauser L."/>
            <person name="Chang Y."/>
            <person name="Jeffries C."/>
            <person name="Rohde M."/>
            <person name="Spring S."/>
            <person name="Goker M."/>
            <person name="Wirth R."/>
            <person name="Woyke T."/>
            <person name="Bristow J."/>
            <person name="Eisen J."/>
            <person name="Markowitz V."/>
            <person name="Hugenholtz P."/>
            <person name="Klenk H."/>
            <person name="Kyrpides N."/>
        </authorList>
    </citation>
    <scope>NUCLEOTIDE SEQUENCE [LARGE SCALE GENOMIC DNA]</scope>
    <source>
        <strain evidence="2">DSM 14429 / JCM 11212 / NBRC 100878 / IC-017</strain>
    </source>
</reference>
<proteinExistence type="predicted"/>
<evidence type="ECO:0008006" key="3">
    <source>
        <dbReference type="Google" id="ProtNLM"/>
    </source>
</evidence>
<evidence type="ECO:0000313" key="2">
    <source>
        <dbReference type="Proteomes" id="UP000006681"/>
    </source>
</evidence>
<reference evidence="1 2" key="1">
    <citation type="journal article" date="2010" name="Stand. Genomic Sci.">
        <title>Complete genome sequence of Vulcanisaeta distributa type strain (IC-017).</title>
        <authorList>
            <person name="Mavromatis K."/>
            <person name="Sikorski J."/>
            <person name="Pabst E."/>
            <person name="Teshima H."/>
            <person name="Lapidus A."/>
            <person name="Lucas S."/>
            <person name="Nolan M."/>
            <person name="Glavina Del Rio T."/>
            <person name="Cheng J.F."/>
            <person name="Bruce D."/>
            <person name="Goodwin L."/>
            <person name="Pitluck S."/>
            <person name="Liolios K."/>
            <person name="Ivanova N."/>
            <person name="Mikhailova N."/>
            <person name="Pati A."/>
            <person name="Chen A."/>
            <person name="Palaniappan K."/>
            <person name="Land M."/>
            <person name="Hauser L."/>
            <person name="Chang Y.J."/>
            <person name="Jeffries C.D."/>
            <person name="Rohde M."/>
            <person name="Spring S."/>
            <person name="Goker M."/>
            <person name="Wirth R."/>
            <person name="Woyke T."/>
            <person name="Bristow J."/>
            <person name="Eisen J.A."/>
            <person name="Markowitz V."/>
            <person name="Hugenholtz P."/>
            <person name="Klenk H.P."/>
            <person name="Kyrpides N.C."/>
        </authorList>
    </citation>
    <scope>NUCLEOTIDE SEQUENCE [LARGE SCALE GENOMIC DNA]</scope>
    <source>
        <strain evidence="2">DSM 14429 / JCM 11212 / NBRC 100878 / IC-017</strain>
    </source>
</reference>